<keyword evidence="9" id="KW-1185">Reference proteome</keyword>
<evidence type="ECO:0000256" key="5">
    <source>
        <dbReference type="ARBA" id="ARBA00023242"/>
    </source>
</evidence>
<dbReference type="Gene3D" id="3.30.890.10">
    <property type="entry name" value="Methyl-cpg-binding Protein 2, Chain A"/>
    <property type="match status" value="3"/>
</dbReference>
<feature type="compositionally biased region" description="Polar residues" evidence="6">
    <location>
        <begin position="551"/>
        <end position="574"/>
    </location>
</feature>
<evidence type="ECO:0000256" key="1">
    <source>
        <dbReference type="ARBA" id="ARBA00004123"/>
    </source>
</evidence>
<evidence type="ECO:0000313" key="8">
    <source>
        <dbReference type="EMBL" id="KMZ62824.1"/>
    </source>
</evidence>
<feature type="region of interest" description="Disordered" evidence="6">
    <location>
        <begin position="356"/>
        <end position="423"/>
    </location>
</feature>
<dbReference type="STRING" id="29655.A0A0K9P1G8"/>
<feature type="region of interest" description="Disordered" evidence="6">
    <location>
        <begin position="440"/>
        <end position="611"/>
    </location>
</feature>
<keyword evidence="2" id="KW-0805">Transcription regulation</keyword>
<evidence type="ECO:0000256" key="3">
    <source>
        <dbReference type="ARBA" id="ARBA00023125"/>
    </source>
</evidence>
<dbReference type="Pfam" id="PF01429">
    <property type="entry name" value="MBD"/>
    <property type="match status" value="3"/>
</dbReference>
<dbReference type="AlphaFoldDB" id="A0A0K9P1G8"/>
<protein>
    <recommendedName>
        <fullName evidence="7">MBD domain-containing protein</fullName>
    </recommendedName>
</protein>
<feature type="compositionally biased region" description="Low complexity" evidence="6">
    <location>
        <begin position="534"/>
        <end position="545"/>
    </location>
</feature>
<comment type="subcellular location">
    <subcellularLocation>
        <location evidence="1">Nucleus</location>
    </subcellularLocation>
</comment>
<feature type="compositionally biased region" description="Basic and acidic residues" evidence="6">
    <location>
        <begin position="398"/>
        <end position="419"/>
    </location>
</feature>
<evidence type="ECO:0000259" key="7">
    <source>
        <dbReference type="PROSITE" id="PS50982"/>
    </source>
</evidence>
<dbReference type="InterPro" id="IPR016177">
    <property type="entry name" value="DNA-bd_dom_sf"/>
</dbReference>
<keyword evidence="3" id="KW-0238">DNA-binding</keyword>
<dbReference type="PANTHER" id="PTHR34067:SF20">
    <property type="entry name" value="OS08G0206700 PROTEIN"/>
    <property type="match status" value="1"/>
</dbReference>
<accession>A0A0K9P1G8</accession>
<sequence length="776" mass="86606">MTSEEEDSLDWLPDGWITGLQIRTNGKIDRYYTSPISGSTFRSQEEVLRHLTFENDARFPSPALGCNGELSHHNPPLSHTKASEDSPLWLPHGWIMEIKTRMTGTRYKCYVEPSSGHRFYSKPEVFRYLQTGKTGTDEMIVNENPSDHILAQIECSPVGLPPGWIRELRYRRNSSGLRKDPYYKDPTSGYIFRTKKDARRFVETGELGKYVITHSAGKSIIDKYNIDGSPSSIITTVPNQRDVANRRLIISSDPIENVSGLPVECLLLQNVEHEKSNSIEDPGRSFVAMLHRNSNTVDSNVQIYQGCQPKPNLETPSDSEHNHKMIRPDSKSDLILSNFGSSRMSYPLDKNLMEENNMKSDEGKSPNPMGGIDSSNIAPEKSSDAENGAKKSTCLLRSKQDSEKAMSKSIEPKNIKDTIPEIPTIRTTRSQNFDLLNAASAKSKTQITHLGSNVEKNTRRETRSTSHGSSSVKTTKRKTRGSHRVWPNENTPRYETRSSHLGSSSEVSSRRQTRSSQHGPSTEKITKRTRSGRRGSLSSGTTTSRVPLNNPLGSSSEASTRNNTKSAHRVSSTRSETRSKRGRGSQRNSISGVKRVSKRLAGHDPDFTPDVDLTYRSIRKVRRRSHVAGSENVDGSSIMAIDNVIEEEVLPVAEAAIDLPVEYPLEISSPFGDAWPDPCIEFAFKTLTGDIPNFEDSAVVQYFKQQLTSTVSNPTTITTTSSPAPQDFVKIEFDANPESRNHYDLEQVKINQEFCTASKDEIIPPPQSFSGETKHD</sequence>
<dbReference type="InterPro" id="IPR001739">
    <property type="entry name" value="Methyl_CpG_DNA-bd"/>
</dbReference>
<organism evidence="8 9">
    <name type="scientific">Zostera marina</name>
    <name type="common">Eelgrass</name>
    <dbReference type="NCBI Taxonomy" id="29655"/>
    <lineage>
        <taxon>Eukaryota</taxon>
        <taxon>Viridiplantae</taxon>
        <taxon>Streptophyta</taxon>
        <taxon>Embryophyta</taxon>
        <taxon>Tracheophyta</taxon>
        <taxon>Spermatophyta</taxon>
        <taxon>Magnoliopsida</taxon>
        <taxon>Liliopsida</taxon>
        <taxon>Zosteraceae</taxon>
        <taxon>Zostera</taxon>
    </lineage>
</organism>
<dbReference type="Proteomes" id="UP000036987">
    <property type="component" value="Unassembled WGS sequence"/>
</dbReference>
<name>A0A0K9P1G8_ZOSMR</name>
<dbReference type="PROSITE" id="PS50982">
    <property type="entry name" value="MBD"/>
    <property type="match status" value="3"/>
</dbReference>
<dbReference type="InterPro" id="IPR038945">
    <property type="entry name" value="MBD13-like"/>
</dbReference>
<feature type="domain" description="MBD" evidence="7">
    <location>
        <begin position="80"/>
        <end position="149"/>
    </location>
</feature>
<dbReference type="EMBL" id="LFYR01001305">
    <property type="protein sequence ID" value="KMZ62824.1"/>
    <property type="molecule type" value="Genomic_DNA"/>
</dbReference>
<keyword evidence="4" id="KW-0804">Transcription</keyword>
<feature type="compositionally biased region" description="Basic and acidic residues" evidence="6">
    <location>
        <begin position="318"/>
        <end position="332"/>
    </location>
</feature>
<gene>
    <name evidence="8" type="ORF">ZOSMA_43G00040</name>
</gene>
<reference evidence="9" key="1">
    <citation type="journal article" date="2016" name="Nature">
        <title>The genome of the seagrass Zostera marina reveals angiosperm adaptation to the sea.</title>
        <authorList>
            <person name="Olsen J.L."/>
            <person name="Rouze P."/>
            <person name="Verhelst B."/>
            <person name="Lin Y.-C."/>
            <person name="Bayer T."/>
            <person name="Collen J."/>
            <person name="Dattolo E."/>
            <person name="De Paoli E."/>
            <person name="Dittami S."/>
            <person name="Maumus F."/>
            <person name="Michel G."/>
            <person name="Kersting A."/>
            <person name="Lauritano C."/>
            <person name="Lohaus R."/>
            <person name="Toepel M."/>
            <person name="Tonon T."/>
            <person name="Vanneste K."/>
            <person name="Amirebrahimi M."/>
            <person name="Brakel J."/>
            <person name="Bostroem C."/>
            <person name="Chovatia M."/>
            <person name="Grimwood J."/>
            <person name="Jenkins J.W."/>
            <person name="Jueterbock A."/>
            <person name="Mraz A."/>
            <person name="Stam W.T."/>
            <person name="Tice H."/>
            <person name="Bornberg-Bauer E."/>
            <person name="Green P.J."/>
            <person name="Pearson G.A."/>
            <person name="Procaccini G."/>
            <person name="Duarte C.M."/>
            <person name="Schmutz J."/>
            <person name="Reusch T.B.H."/>
            <person name="Van de Peer Y."/>
        </authorList>
    </citation>
    <scope>NUCLEOTIDE SEQUENCE [LARGE SCALE GENOMIC DNA]</scope>
    <source>
        <strain evidence="9">cv. Finnish</strain>
    </source>
</reference>
<evidence type="ECO:0000256" key="6">
    <source>
        <dbReference type="SAM" id="MobiDB-lite"/>
    </source>
</evidence>
<dbReference type="OrthoDB" id="10072024at2759"/>
<dbReference type="PANTHER" id="PTHR34067">
    <property type="entry name" value="OS04G0193200 PROTEIN"/>
    <property type="match status" value="1"/>
</dbReference>
<keyword evidence="5" id="KW-0539">Nucleus</keyword>
<feature type="domain" description="MBD" evidence="7">
    <location>
        <begin position="150"/>
        <end position="219"/>
    </location>
</feature>
<feature type="compositionally biased region" description="Basic residues" evidence="6">
    <location>
        <begin position="474"/>
        <end position="483"/>
    </location>
</feature>
<comment type="caution">
    <text evidence="8">The sequence shown here is derived from an EMBL/GenBank/DDBJ whole genome shotgun (WGS) entry which is preliminary data.</text>
</comment>
<feature type="region of interest" description="Disordered" evidence="6">
    <location>
        <begin position="306"/>
        <end position="332"/>
    </location>
</feature>
<feature type="domain" description="MBD" evidence="7">
    <location>
        <begin position="2"/>
        <end position="75"/>
    </location>
</feature>
<dbReference type="SUPFAM" id="SSF54171">
    <property type="entry name" value="DNA-binding domain"/>
    <property type="match status" value="3"/>
</dbReference>
<dbReference type="GO" id="GO:0003677">
    <property type="term" value="F:DNA binding"/>
    <property type="evidence" value="ECO:0007669"/>
    <property type="project" value="UniProtKB-KW"/>
</dbReference>
<evidence type="ECO:0000256" key="4">
    <source>
        <dbReference type="ARBA" id="ARBA00023163"/>
    </source>
</evidence>
<evidence type="ECO:0000256" key="2">
    <source>
        <dbReference type="ARBA" id="ARBA00023015"/>
    </source>
</evidence>
<dbReference type="GO" id="GO:0005634">
    <property type="term" value="C:nucleus"/>
    <property type="evidence" value="ECO:0007669"/>
    <property type="project" value="UniProtKB-SubCell"/>
</dbReference>
<proteinExistence type="predicted"/>
<feature type="compositionally biased region" description="Polar residues" evidence="6">
    <location>
        <begin position="440"/>
        <end position="455"/>
    </location>
</feature>
<evidence type="ECO:0000313" key="9">
    <source>
        <dbReference type="Proteomes" id="UP000036987"/>
    </source>
</evidence>